<dbReference type="OrthoDB" id="4991875at2759"/>
<protein>
    <recommendedName>
        <fullName evidence="4">GPI anchored protein</fullName>
    </recommendedName>
</protein>
<dbReference type="Proteomes" id="UP000799539">
    <property type="component" value="Unassembled WGS sequence"/>
</dbReference>
<keyword evidence="1" id="KW-0732">Signal</keyword>
<evidence type="ECO:0000313" key="2">
    <source>
        <dbReference type="EMBL" id="KAF2207807.1"/>
    </source>
</evidence>
<name>A0A6A6F666_9PEZI</name>
<dbReference type="PANTHER" id="PTHR40640:SF1">
    <property type="entry name" value="ANCHORED GLYCOPROTEIN, PUTATIVE (AFU_ORTHOLOGUE AFUA_8G04860)-RELATED"/>
    <property type="match status" value="1"/>
</dbReference>
<evidence type="ECO:0000313" key="3">
    <source>
        <dbReference type="Proteomes" id="UP000799539"/>
    </source>
</evidence>
<keyword evidence="3" id="KW-1185">Reference proteome</keyword>
<organism evidence="2 3">
    <name type="scientific">Cercospora zeae-maydis SCOH1-5</name>
    <dbReference type="NCBI Taxonomy" id="717836"/>
    <lineage>
        <taxon>Eukaryota</taxon>
        <taxon>Fungi</taxon>
        <taxon>Dikarya</taxon>
        <taxon>Ascomycota</taxon>
        <taxon>Pezizomycotina</taxon>
        <taxon>Dothideomycetes</taxon>
        <taxon>Dothideomycetidae</taxon>
        <taxon>Mycosphaerellales</taxon>
        <taxon>Mycosphaerellaceae</taxon>
        <taxon>Cercospora</taxon>
    </lineage>
</organism>
<dbReference type="EMBL" id="ML992700">
    <property type="protein sequence ID" value="KAF2207807.1"/>
    <property type="molecule type" value="Genomic_DNA"/>
</dbReference>
<dbReference type="PANTHER" id="PTHR40640">
    <property type="entry name" value="ANCHORED GLYCOPROTEIN, PUTATIVE (AFU_ORTHOLOGUE AFUA_8G04860)-RELATED"/>
    <property type="match status" value="1"/>
</dbReference>
<sequence length="213" mass="21402">MSSKVIAIALTLLPLALSQSTTTLQIPFYGYDNFAIDASILGVQNDLTTMTLACPTSASECGLFPTQILTYGASSYRMTMGADADFTGYQNCVVVQAVCTESAGGPGANFPGTSTTNYEDVETFGVVVTAGAEKLGESGRAMETGTMSVSASETADAASVTLVTGTGSVSGRQSASRTQSAAAETSSGAAAGVRFAQSGGVVGTILAIVALVL</sequence>
<dbReference type="AlphaFoldDB" id="A0A6A6F666"/>
<evidence type="ECO:0000256" key="1">
    <source>
        <dbReference type="SAM" id="SignalP"/>
    </source>
</evidence>
<proteinExistence type="predicted"/>
<gene>
    <name evidence="2" type="ORF">CERZMDRAFT_88267</name>
</gene>
<evidence type="ECO:0008006" key="4">
    <source>
        <dbReference type="Google" id="ProtNLM"/>
    </source>
</evidence>
<feature type="signal peptide" evidence="1">
    <location>
        <begin position="1"/>
        <end position="18"/>
    </location>
</feature>
<reference evidence="2" key="1">
    <citation type="journal article" date="2020" name="Stud. Mycol.">
        <title>101 Dothideomycetes genomes: a test case for predicting lifestyles and emergence of pathogens.</title>
        <authorList>
            <person name="Haridas S."/>
            <person name="Albert R."/>
            <person name="Binder M."/>
            <person name="Bloem J."/>
            <person name="Labutti K."/>
            <person name="Salamov A."/>
            <person name="Andreopoulos B."/>
            <person name="Baker S."/>
            <person name="Barry K."/>
            <person name="Bills G."/>
            <person name="Bluhm B."/>
            <person name="Cannon C."/>
            <person name="Castanera R."/>
            <person name="Culley D."/>
            <person name="Daum C."/>
            <person name="Ezra D."/>
            <person name="Gonzalez J."/>
            <person name="Henrissat B."/>
            <person name="Kuo A."/>
            <person name="Liang C."/>
            <person name="Lipzen A."/>
            <person name="Lutzoni F."/>
            <person name="Magnuson J."/>
            <person name="Mondo S."/>
            <person name="Nolan M."/>
            <person name="Ohm R."/>
            <person name="Pangilinan J."/>
            <person name="Park H.-J."/>
            <person name="Ramirez L."/>
            <person name="Alfaro M."/>
            <person name="Sun H."/>
            <person name="Tritt A."/>
            <person name="Yoshinaga Y."/>
            <person name="Zwiers L.-H."/>
            <person name="Turgeon B."/>
            <person name="Goodwin S."/>
            <person name="Spatafora J."/>
            <person name="Crous P."/>
            <person name="Grigoriev I."/>
        </authorList>
    </citation>
    <scope>NUCLEOTIDE SEQUENCE</scope>
    <source>
        <strain evidence="2">SCOH1-5</strain>
    </source>
</reference>
<feature type="chain" id="PRO_5025503135" description="GPI anchored protein" evidence="1">
    <location>
        <begin position="19"/>
        <end position="213"/>
    </location>
</feature>
<accession>A0A6A6F666</accession>